<dbReference type="RefSeq" id="WP_012499545.1">
    <property type="nucleotide sequence ID" value="NC_011026.1"/>
</dbReference>
<accession>B3QXT3</accession>
<gene>
    <name evidence="2" type="ordered locus">Ctha_0996</name>
</gene>
<evidence type="ECO:0000259" key="1">
    <source>
        <dbReference type="Pfam" id="PF07862"/>
    </source>
</evidence>
<feature type="domain" description="Nif11" evidence="1">
    <location>
        <begin position="1"/>
        <end position="48"/>
    </location>
</feature>
<evidence type="ECO:0000313" key="2">
    <source>
        <dbReference type="EMBL" id="ACF13461.1"/>
    </source>
</evidence>
<dbReference type="Pfam" id="PF07862">
    <property type="entry name" value="Nif11"/>
    <property type="match status" value="1"/>
</dbReference>
<sequence length="72" mass="8100">MSKESVVDLLTKGGSDKQFRIKYDNALTMEKFIDLAIADGYDFTADELKAVLRENGDSFESNGNPPKKNIWI</sequence>
<name>B3QXT3_CHLT3</name>
<dbReference type="EMBL" id="CP001100">
    <property type="protein sequence ID" value="ACF13461.1"/>
    <property type="molecule type" value="Genomic_DNA"/>
</dbReference>
<dbReference type="AlphaFoldDB" id="B3QXT3"/>
<dbReference type="OrthoDB" id="1121904at2"/>
<reference evidence="2 3" key="1">
    <citation type="submission" date="2008-06" db="EMBL/GenBank/DDBJ databases">
        <title>Complete sequence of Chloroherpeton thalassium ATCC 35110.</title>
        <authorList>
            <consortium name="US DOE Joint Genome Institute"/>
            <person name="Lucas S."/>
            <person name="Copeland A."/>
            <person name="Lapidus A."/>
            <person name="Glavina del Rio T."/>
            <person name="Dalin E."/>
            <person name="Tice H."/>
            <person name="Bruce D."/>
            <person name="Goodwin L."/>
            <person name="Pitluck S."/>
            <person name="Schmutz J."/>
            <person name="Larimer F."/>
            <person name="Land M."/>
            <person name="Hauser L."/>
            <person name="Kyrpides N."/>
            <person name="Mikhailova N."/>
            <person name="Liu Z."/>
            <person name="Li T."/>
            <person name="Zhao F."/>
            <person name="Overmann J."/>
            <person name="Bryant D.A."/>
            <person name="Richardson P."/>
        </authorList>
    </citation>
    <scope>NUCLEOTIDE SEQUENCE [LARGE SCALE GENOMIC DNA]</scope>
    <source>
        <strain evidence="3">ATCC 35110 / GB-78</strain>
    </source>
</reference>
<evidence type="ECO:0000313" key="3">
    <source>
        <dbReference type="Proteomes" id="UP000001208"/>
    </source>
</evidence>
<dbReference type="Proteomes" id="UP000001208">
    <property type="component" value="Chromosome"/>
</dbReference>
<proteinExistence type="predicted"/>
<dbReference type="KEGG" id="cts:Ctha_0996"/>
<protein>
    <recommendedName>
        <fullName evidence="1">Nif11 domain-containing protein</fullName>
    </recommendedName>
</protein>
<keyword evidence="3" id="KW-1185">Reference proteome</keyword>
<organism evidence="2 3">
    <name type="scientific">Chloroherpeton thalassium (strain ATCC 35110 / GB-78)</name>
    <dbReference type="NCBI Taxonomy" id="517418"/>
    <lineage>
        <taxon>Bacteria</taxon>
        <taxon>Pseudomonadati</taxon>
        <taxon>Chlorobiota</taxon>
        <taxon>Chlorobiia</taxon>
        <taxon>Chlorobiales</taxon>
        <taxon>Chloroherpetonaceae</taxon>
        <taxon>Chloroherpeton</taxon>
    </lineage>
</organism>
<dbReference type="HOGENOM" id="CLU_2698667_0_0_10"/>
<dbReference type="eggNOG" id="ENOG503335S">
    <property type="taxonomic scope" value="Bacteria"/>
</dbReference>
<dbReference type="InterPro" id="IPR012903">
    <property type="entry name" value="Nif11"/>
</dbReference>